<comment type="caution">
    <text evidence="1">The sequence shown here is derived from an EMBL/GenBank/DDBJ whole genome shotgun (WGS) entry which is preliminary data.</text>
</comment>
<organism evidence="1 2">
    <name type="scientific">Vibrio owensii CAIM 1854 = LMG 25443</name>
    <dbReference type="NCBI Taxonomy" id="1229493"/>
    <lineage>
        <taxon>Bacteria</taxon>
        <taxon>Pseudomonadati</taxon>
        <taxon>Pseudomonadota</taxon>
        <taxon>Gammaproteobacteria</taxon>
        <taxon>Vibrionales</taxon>
        <taxon>Vibrionaceae</taxon>
        <taxon>Vibrio</taxon>
    </lineage>
</organism>
<dbReference type="AlphaFoldDB" id="A0A0C1ZD63"/>
<dbReference type="PATRIC" id="fig|1229493.5.peg.3774"/>
<protein>
    <submittedName>
        <fullName evidence="1">Uncharacterized protein</fullName>
    </submittedName>
</protein>
<dbReference type="Proteomes" id="UP000031586">
    <property type="component" value="Unassembled WGS sequence"/>
</dbReference>
<accession>A0A0C1ZD63</accession>
<evidence type="ECO:0000313" key="1">
    <source>
        <dbReference type="EMBL" id="KIF50951.1"/>
    </source>
</evidence>
<evidence type="ECO:0000313" key="2">
    <source>
        <dbReference type="Proteomes" id="UP000031586"/>
    </source>
</evidence>
<dbReference type="EMBL" id="JPRD01000044">
    <property type="protein sequence ID" value="KIF50951.1"/>
    <property type="molecule type" value="Genomic_DNA"/>
</dbReference>
<gene>
    <name evidence="1" type="ORF">H735_21850</name>
</gene>
<dbReference type="RefSeq" id="WP_020195253.1">
    <property type="nucleotide sequence ID" value="NZ_BAOH01000018.1"/>
</dbReference>
<proteinExistence type="predicted"/>
<sequence>MLDSAAKASIEKLLLEKSTNAGFSTEEAQDKISQVMDALNDPSQTLNNTIVNELVGIVMMDQRDQETALVELALKTGSQMEGKLTGEQNALLESLRQG</sequence>
<name>A0A0C1ZD63_9VIBR</name>
<reference evidence="1 2" key="1">
    <citation type="submission" date="2014-07" db="EMBL/GenBank/DDBJ databases">
        <title>Unique and conserved regions in Vibrio harveyi and related species in comparison with the shrimp pathogen Vibrio harveyi CAIM 1792.</title>
        <authorList>
            <person name="Espinoza-Valles I."/>
            <person name="Vora G."/>
            <person name="Leekitcharoenphon P."/>
            <person name="Ussery D."/>
            <person name="Hoj L."/>
            <person name="Gomez-Gil B."/>
        </authorList>
    </citation>
    <scope>NUCLEOTIDE SEQUENCE [LARGE SCALE GENOMIC DNA]</scope>
    <source>
        <strain evidence="2">CAIM 1854 / LMG 25443</strain>
    </source>
</reference>